<dbReference type="SMART" id="SM00849">
    <property type="entry name" value="Lactamase_B"/>
    <property type="match status" value="1"/>
</dbReference>
<dbReference type="Proteomes" id="UP001149090">
    <property type="component" value="Unassembled WGS sequence"/>
</dbReference>
<evidence type="ECO:0000259" key="1">
    <source>
        <dbReference type="SMART" id="SM00849"/>
    </source>
</evidence>
<dbReference type="PANTHER" id="PTHR42951:SF22">
    <property type="entry name" value="METALLO BETA-LACTAMASE SUPERFAMILY LIPOPROTEIN"/>
    <property type="match status" value="1"/>
</dbReference>
<dbReference type="OrthoDB" id="10265866at2759"/>
<reference evidence="2" key="1">
    <citation type="submission" date="2022-10" db="EMBL/GenBank/DDBJ databases">
        <title>Novel sulphate-reducing endosymbionts in the free-living metamonad Anaeramoeba.</title>
        <authorList>
            <person name="Jerlstrom-Hultqvist J."/>
            <person name="Cepicka I."/>
            <person name="Gallot-Lavallee L."/>
            <person name="Salas-Leiva D."/>
            <person name="Curtis B.A."/>
            <person name="Zahonova K."/>
            <person name="Pipaliya S."/>
            <person name="Dacks J."/>
            <person name="Roger A.J."/>
        </authorList>
    </citation>
    <scope>NUCLEOTIDE SEQUENCE</scope>
    <source>
        <strain evidence="2">BMAN</strain>
    </source>
</reference>
<dbReference type="PANTHER" id="PTHR42951">
    <property type="entry name" value="METALLO-BETA-LACTAMASE DOMAIN-CONTAINING"/>
    <property type="match status" value="1"/>
</dbReference>
<sequence>MLQTIFKTSFIKKTTQTIIKKFITTKMGDLGRSTVETIDTYYNNSEKFAAAFLLREPEVLSKEKAKEKEEVAFIENNTNKAIPFLLDRLEKQNIAFESVKYLIVTHIHLDHAGATSQLVRKLPNATVVAHPRAVPHLINPSKLIAGVTEIYGKENFEKLYGEILPIEKNRIKSVEDYETLQIGSRNLTFIHTRGHAKHHMCVYDSVSKGIFTGDSFGISYPLINKKCQNLSSILFPSTSPIDFEPDQALLSLDKIINTGASHAYLTHYGIWEDLQFGKKLMTRNINKLNDILLKAKKLKLKGEKLLEFCQKEVDNFFIEILAQEKIVDDKEAWERLYFDRTLNAEGIAFCAEFR</sequence>
<dbReference type="EMBL" id="JAPDFW010000069">
    <property type="protein sequence ID" value="KAJ5074667.1"/>
    <property type="molecule type" value="Genomic_DNA"/>
</dbReference>
<name>A0A9Q0RC11_ANAIG</name>
<dbReference type="InterPro" id="IPR036866">
    <property type="entry name" value="RibonucZ/Hydroxyglut_hydro"/>
</dbReference>
<dbReference type="AlphaFoldDB" id="A0A9Q0RC11"/>
<dbReference type="Gene3D" id="3.60.15.10">
    <property type="entry name" value="Ribonuclease Z/Hydroxyacylglutathione hydrolase-like"/>
    <property type="match status" value="1"/>
</dbReference>
<proteinExistence type="predicted"/>
<dbReference type="SUPFAM" id="SSF56281">
    <property type="entry name" value="Metallo-hydrolase/oxidoreductase"/>
    <property type="match status" value="1"/>
</dbReference>
<dbReference type="CDD" id="cd07726">
    <property type="entry name" value="ST1585-like_MBL-fold"/>
    <property type="match status" value="1"/>
</dbReference>
<organism evidence="2 3">
    <name type="scientific">Anaeramoeba ignava</name>
    <name type="common">Anaerobic marine amoeba</name>
    <dbReference type="NCBI Taxonomy" id="1746090"/>
    <lineage>
        <taxon>Eukaryota</taxon>
        <taxon>Metamonada</taxon>
        <taxon>Anaeramoebidae</taxon>
        <taxon>Anaeramoeba</taxon>
    </lineage>
</organism>
<keyword evidence="3" id="KW-1185">Reference proteome</keyword>
<gene>
    <name evidence="2" type="ORF">M0811_08022</name>
</gene>
<dbReference type="InterPro" id="IPR050855">
    <property type="entry name" value="NDM-1-like"/>
</dbReference>
<protein>
    <submittedName>
        <fullName evidence="2">Beta-lactamase related protein</fullName>
    </submittedName>
</protein>
<dbReference type="InterPro" id="IPR001279">
    <property type="entry name" value="Metallo-B-lactamas"/>
</dbReference>
<evidence type="ECO:0000313" key="2">
    <source>
        <dbReference type="EMBL" id="KAJ5074667.1"/>
    </source>
</evidence>
<accession>A0A9Q0RC11</accession>
<comment type="caution">
    <text evidence="2">The sequence shown here is derived from an EMBL/GenBank/DDBJ whole genome shotgun (WGS) entry which is preliminary data.</text>
</comment>
<dbReference type="InterPro" id="IPR037482">
    <property type="entry name" value="ST1585_MBL-fold"/>
</dbReference>
<evidence type="ECO:0000313" key="3">
    <source>
        <dbReference type="Proteomes" id="UP001149090"/>
    </source>
</evidence>
<dbReference type="Pfam" id="PF00753">
    <property type="entry name" value="Lactamase_B"/>
    <property type="match status" value="1"/>
</dbReference>
<dbReference type="OMA" id="PISERRC"/>
<feature type="domain" description="Metallo-beta-lactamase" evidence="1">
    <location>
        <begin position="80"/>
        <end position="267"/>
    </location>
</feature>